<feature type="transmembrane region" description="Helical" evidence="7">
    <location>
        <begin position="221"/>
        <end position="242"/>
    </location>
</feature>
<feature type="transmembrane region" description="Helical" evidence="7">
    <location>
        <begin position="176"/>
        <end position="201"/>
    </location>
</feature>
<dbReference type="PANTHER" id="PTHR33362:SF5">
    <property type="entry name" value="C4-DICARBOXYLATE TRAP TRANSPORTER LARGE PERMEASE PROTEIN DCTM"/>
    <property type="match status" value="1"/>
</dbReference>
<keyword evidence="2" id="KW-1003">Cell membrane</keyword>
<comment type="subcellular location">
    <subcellularLocation>
        <location evidence="1">Cell inner membrane</location>
        <topology evidence="1">Multi-pass membrane protein</topology>
    </subcellularLocation>
</comment>
<dbReference type="AlphaFoldDB" id="A0A7C2P0T2"/>
<evidence type="ECO:0000256" key="7">
    <source>
        <dbReference type="SAM" id="Phobius"/>
    </source>
</evidence>
<dbReference type="EMBL" id="DSOL01000274">
    <property type="protein sequence ID" value="HEN28890.1"/>
    <property type="molecule type" value="Genomic_DNA"/>
</dbReference>
<dbReference type="Pfam" id="PF06808">
    <property type="entry name" value="DctM"/>
    <property type="match status" value="1"/>
</dbReference>
<feature type="transmembrane region" description="Helical" evidence="7">
    <location>
        <begin position="320"/>
        <end position="345"/>
    </location>
</feature>
<sequence length="433" mass="46023">MDPLIVGVIGIVVLIALFFIGVPIGFAMAITGFIGFAYAVNPKAAFHLIASDILDQLNSYSLSVLPMFILMGSMAFASGIGAKAFEVVSIWFGRLRGGLVVATSCACCIFGALTGSGAATNVAIGKSAIPEFKKYEYDPAFSLGALACSGTLGFLIPPSIPLAVYGILTEQSIGKLFIGGLIPGLIITGLFVLYALLLCWLKPELATKGEATTFKEKLKALSGLLDAVILFSLVIGGLFTGFFSPTMAGAIGVAGAVGIGLVRKQLSWTKFTEGLKDALGLSCMIFVLIIGAMIFGHFIAATGVAQRLTEWASGMSPLKLIVFISFLFFIFGCFIDITPVLLLLVPQFYPLIIKYGYDPVWFGVVVCILCMIGIVTPPVGTNLFVTKGLVGEEVEMSVIMKGIYIFLVPLIIGLILVITFPKLATYLPSFMRY</sequence>
<feature type="transmembrane region" description="Helical" evidence="7">
    <location>
        <begin position="6"/>
        <end position="39"/>
    </location>
</feature>
<keyword evidence="6 7" id="KW-0472">Membrane</keyword>
<evidence type="ECO:0000256" key="6">
    <source>
        <dbReference type="ARBA" id="ARBA00023136"/>
    </source>
</evidence>
<dbReference type="InterPro" id="IPR004681">
    <property type="entry name" value="TRAP_DctM"/>
</dbReference>
<evidence type="ECO:0000256" key="4">
    <source>
        <dbReference type="ARBA" id="ARBA00022692"/>
    </source>
</evidence>
<feature type="transmembrane region" description="Helical" evidence="7">
    <location>
        <begin position="278"/>
        <end position="300"/>
    </location>
</feature>
<feature type="transmembrane region" description="Helical" evidence="7">
    <location>
        <begin position="60"/>
        <end position="80"/>
    </location>
</feature>
<feature type="transmembrane region" description="Helical" evidence="7">
    <location>
        <begin position="100"/>
        <end position="125"/>
    </location>
</feature>
<evidence type="ECO:0000256" key="1">
    <source>
        <dbReference type="ARBA" id="ARBA00004429"/>
    </source>
</evidence>
<dbReference type="GO" id="GO:0005886">
    <property type="term" value="C:plasma membrane"/>
    <property type="evidence" value="ECO:0007669"/>
    <property type="project" value="UniProtKB-SubCell"/>
</dbReference>
<protein>
    <submittedName>
        <fullName evidence="9">TRAP transporter large permease subunit</fullName>
    </submittedName>
</protein>
<keyword evidence="5 7" id="KW-1133">Transmembrane helix</keyword>
<dbReference type="PANTHER" id="PTHR33362">
    <property type="entry name" value="SIALIC ACID TRAP TRANSPORTER PERMEASE PROTEIN SIAT-RELATED"/>
    <property type="match status" value="1"/>
</dbReference>
<dbReference type="GO" id="GO:0022857">
    <property type="term" value="F:transmembrane transporter activity"/>
    <property type="evidence" value="ECO:0007669"/>
    <property type="project" value="TreeGrafter"/>
</dbReference>
<dbReference type="InterPro" id="IPR010656">
    <property type="entry name" value="DctM"/>
</dbReference>
<reference evidence="9" key="1">
    <citation type="journal article" date="2020" name="mSystems">
        <title>Genome- and Community-Level Interaction Insights into Carbon Utilization and Element Cycling Functions of Hydrothermarchaeota in Hydrothermal Sediment.</title>
        <authorList>
            <person name="Zhou Z."/>
            <person name="Liu Y."/>
            <person name="Xu W."/>
            <person name="Pan J."/>
            <person name="Luo Z.H."/>
            <person name="Li M."/>
        </authorList>
    </citation>
    <scope>NUCLEOTIDE SEQUENCE [LARGE SCALE GENOMIC DNA]</scope>
    <source>
        <strain evidence="9">SpSt-34</strain>
    </source>
</reference>
<evidence type="ECO:0000313" key="9">
    <source>
        <dbReference type="EMBL" id="HEN28890.1"/>
    </source>
</evidence>
<feature type="transmembrane region" description="Helical" evidence="7">
    <location>
        <begin position="137"/>
        <end position="156"/>
    </location>
</feature>
<evidence type="ECO:0000256" key="3">
    <source>
        <dbReference type="ARBA" id="ARBA00022519"/>
    </source>
</evidence>
<name>A0A7C2P0T2_UNCW3</name>
<proteinExistence type="predicted"/>
<evidence type="ECO:0000256" key="2">
    <source>
        <dbReference type="ARBA" id="ARBA00022475"/>
    </source>
</evidence>
<comment type="caution">
    <text evidence="9">The sequence shown here is derived from an EMBL/GenBank/DDBJ whole genome shotgun (WGS) entry which is preliminary data.</text>
</comment>
<feature type="domain" description="TRAP C4-dicarboxylate transport system permease DctM subunit" evidence="8">
    <location>
        <begin position="11"/>
        <end position="423"/>
    </location>
</feature>
<evidence type="ECO:0000256" key="5">
    <source>
        <dbReference type="ARBA" id="ARBA00022989"/>
    </source>
</evidence>
<organism evidence="9">
    <name type="scientific">candidate division WOR-3 bacterium</name>
    <dbReference type="NCBI Taxonomy" id="2052148"/>
    <lineage>
        <taxon>Bacteria</taxon>
        <taxon>Bacteria division WOR-3</taxon>
    </lineage>
</organism>
<keyword evidence="4 7" id="KW-0812">Transmembrane</keyword>
<dbReference type="NCBIfam" id="TIGR00786">
    <property type="entry name" value="dctM"/>
    <property type="match status" value="1"/>
</dbReference>
<keyword evidence="3" id="KW-0997">Cell inner membrane</keyword>
<feature type="transmembrane region" description="Helical" evidence="7">
    <location>
        <begin position="403"/>
        <end position="424"/>
    </location>
</feature>
<dbReference type="PIRSF" id="PIRSF006066">
    <property type="entry name" value="HI0050"/>
    <property type="match status" value="1"/>
</dbReference>
<evidence type="ECO:0000259" key="8">
    <source>
        <dbReference type="Pfam" id="PF06808"/>
    </source>
</evidence>
<gene>
    <name evidence="9" type="ORF">ENQ77_09665</name>
</gene>
<accession>A0A7C2P0T2</accession>
<feature type="transmembrane region" description="Helical" evidence="7">
    <location>
        <begin position="357"/>
        <end position="375"/>
    </location>
</feature>